<keyword evidence="6" id="KW-0805">Transcription regulation</keyword>
<comment type="similarity">
    <text evidence="9">Belongs to the sal C2H2-type zinc-finger protein family.</text>
</comment>
<dbReference type="EMBL" id="JAPFRF010000003">
    <property type="protein sequence ID" value="KAJ7338617.1"/>
    <property type="molecule type" value="Genomic_DNA"/>
</dbReference>
<dbReference type="AlphaFoldDB" id="A0A9Q1B5W3"/>
<protein>
    <recommendedName>
        <fullName evidence="11">C2H2-type domain-containing protein</fullName>
    </recommendedName>
</protein>
<organism evidence="12 13">
    <name type="scientific">Phrynocephalus forsythii</name>
    <dbReference type="NCBI Taxonomy" id="171643"/>
    <lineage>
        <taxon>Eukaryota</taxon>
        <taxon>Metazoa</taxon>
        <taxon>Chordata</taxon>
        <taxon>Craniata</taxon>
        <taxon>Vertebrata</taxon>
        <taxon>Euteleostomi</taxon>
        <taxon>Lepidosauria</taxon>
        <taxon>Squamata</taxon>
        <taxon>Bifurcata</taxon>
        <taxon>Unidentata</taxon>
        <taxon>Episquamata</taxon>
        <taxon>Toxicofera</taxon>
        <taxon>Iguania</taxon>
        <taxon>Acrodonta</taxon>
        <taxon>Agamidae</taxon>
        <taxon>Agaminae</taxon>
        <taxon>Phrynocephalus</taxon>
    </lineage>
</organism>
<dbReference type="FunFam" id="3.30.160.60:FF:001673">
    <property type="entry name" value="Zinc finger protein 536"/>
    <property type="match status" value="1"/>
</dbReference>
<proteinExistence type="inferred from homology"/>
<dbReference type="Proteomes" id="UP001142489">
    <property type="component" value="Unassembled WGS sequence"/>
</dbReference>
<evidence type="ECO:0000256" key="5">
    <source>
        <dbReference type="ARBA" id="ARBA00022833"/>
    </source>
</evidence>
<evidence type="ECO:0000256" key="6">
    <source>
        <dbReference type="ARBA" id="ARBA00023015"/>
    </source>
</evidence>
<comment type="caution">
    <text evidence="12">The sequence shown here is derived from an EMBL/GenBank/DDBJ whole genome shotgun (WGS) entry which is preliminary data.</text>
</comment>
<dbReference type="GO" id="GO:0000978">
    <property type="term" value="F:RNA polymerase II cis-regulatory region sequence-specific DNA binding"/>
    <property type="evidence" value="ECO:0007669"/>
    <property type="project" value="TreeGrafter"/>
</dbReference>
<dbReference type="GO" id="GO:0005634">
    <property type="term" value="C:nucleus"/>
    <property type="evidence" value="ECO:0007669"/>
    <property type="project" value="UniProtKB-SubCell"/>
</dbReference>
<dbReference type="SMART" id="SM00355">
    <property type="entry name" value="ZnF_C2H2"/>
    <property type="match status" value="2"/>
</dbReference>
<evidence type="ECO:0000256" key="1">
    <source>
        <dbReference type="ARBA" id="ARBA00004123"/>
    </source>
</evidence>
<dbReference type="GO" id="GO:0008270">
    <property type="term" value="F:zinc ion binding"/>
    <property type="evidence" value="ECO:0007669"/>
    <property type="project" value="UniProtKB-KW"/>
</dbReference>
<dbReference type="PROSITE" id="PS00028">
    <property type="entry name" value="ZINC_FINGER_C2H2_1"/>
    <property type="match status" value="1"/>
</dbReference>
<dbReference type="PROSITE" id="PS50157">
    <property type="entry name" value="ZINC_FINGER_C2H2_2"/>
    <property type="match status" value="2"/>
</dbReference>
<evidence type="ECO:0000313" key="13">
    <source>
        <dbReference type="Proteomes" id="UP001142489"/>
    </source>
</evidence>
<keyword evidence="2" id="KW-0479">Metal-binding</keyword>
<evidence type="ECO:0000259" key="11">
    <source>
        <dbReference type="PROSITE" id="PS50157"/>
    </source>
</evidence>
<gene>
    <name evidence="12" type="ORF">JRQ81_012519</name>
</gene>
<sequence length="107" mass="12497">MLRTQTHHGDYLCIECGKGFTQPSHLRTHMRSHTGERPFQCRYCPYSASQKGNLKTHVQCVHRVPFDNRQYPDRRFQQPLYNYSNAPMEEQLENILAIHLVPGATVL</sequence>
<accession>A0A9Q1B5W3</accession>
<keyword evidence="3" id="KW-0677">Repeat</keyword>
<keyword evidence="7" id="KW-0804">Transcription</keyword>
<dbReference type="InterPro" id="IPR036236">
    <property type="entry name" value="Znf_C2H2_sf"/>
</dbReference>
<name>A0A9Q1B5W3_9SAUR</name>
<evidence type="ECO:0000256" key="9">
    <source>
        <dbReference type="ARBA" id="ARBA00038474"/>
    </source>
</evidence>
<evidence type="ECO:0000256" key="3">
    <source>
        <dbReference type="ARBA" id="ARBA00022737"/>
    </source>
</evidence>
<evidence type="ECO:0000256" key="7">
    <source>
        <dbReference type="ARBA" id="ARBA00023163"/>
    </source>
</evidence>
<dbReference type="Gene3D" id="3.30.160.60">
    <property type="entry name" value="Classic Zinc Finger"/>
    <property type="match status" value="2"/>
</dbReference>
<evidence type="ECO:0000256" key="2">
    <source>
        <dbReference type="ARBA" id="ARBA00022723"/>
    </source>
</evidence>
<keyword evidence="5" id="KW-0862">Zinc</keyword>
<dbReference type="PANTHER" id="PTHR23233:SF88">
    <property type="entry name" value="ZINC FINGER PROTEIN 721 ISOFORM X5"/>
    <property type="match status" value="1"/>
</dbReference>
<keyword evidence="8" id="KW-0539">Nucleus</keyword>
<dbReference type="InterPro" id="IPR013087">
    <property type="entry name" value="Znf_C2H2_type"/>
</dbReference>
<dbReference type="SUPFAM" id="SSF57667">
    <property type="entry name" value="beta-beta-alpha zinc fingers"/>
    <property type="match status" value="1"/>
</dbReference>
<reference evidence="12" key="1">
    <citation type="journal article" date="2023" name="DNA Res.">
        <title>Chromosome-level genome assembly of Phrynocephalus forsythii using third-generation DNA sequencing and Hi-C analysis.</title>
        <authorList>
            <person name="Qi Y."/>
            <person name="Zhao W."/>
            <person name="Zhao Y."/>
            <person name="Niu C."/>
            <person name="Cao S."/>
            <person name="Zhang Y."/>
        </authorList>
    </citation>
    <scope>NUCLEOTIDE SEQUENCE</scope>
    <source>
        <tissue evidence="12">Muscle</tissue>
    </source>
</reference>
<evidence type="ECO:0000256" key="8">
    <source>
        <dbReference type="ARBA" id="ARBA00023242"/>
    </source>
</evidence>
<dbReference type="InterPro" id="IPR051565">
    <property type="entry name" value="Sal_C2H2-zinc-finger"/>
</dbReference>
<feature type="domain" description="C2H2-type" evidence="11">
    <location>
        <begin position="39"/>
        <end position="62"/>
    </location>
</feature>
<feature type="domain" description="C2H2-type" evidence="11">
    <location>
        <begin position="11"/>
        <end position="38"/>
    </location>
</feature>
<dbReference type="OrthoDB" id="6077919at2759"/>
<keyword evidence="13" id="KW-1185">Reference proteome</keyword>
<dbReference type="FunFam" id="3.30.160.60:FF:001137">
    <property type="entry name" value="Combgap, isoform L"/>
    <property type="match status" value="1"/>
</dbReference>
<dbReference type="GO" id="GO:0000981">
    <property type="term" value="F:DNA-binding transcription factor activity, RNA polymerase II-specific"/>
    <property type="evidence" value="ECO:0007669"/>
    <property type="project" value="TreeGrafter"/>
</dbReference>
<evidence type="ECO:0000256" key="4">
    <source>
        <dbReference type="ARBA" id="ARBA00022771"/>
    </source>
</evidence>
<keyword evidence="4 10" id="KW-0863">Zinc-finger</keyword>
<dbReference type="Pfam" id="PF00096">
    <property type="entry name" value="zf-C2H2"/>
    <property type="match status" value="1"/>
</dbReference>
<evidence type="ECO:0000313" key="12">
    <source>
        <dbReference type="EMBL" id="KAJ7338617.1"/>
    </source>
</evidence>
<comment type="subcellular location">
    <subcellularLocation>
        <location evidence="1">Nucleus</location>
    </subcellularLocation>
</comment>
<evidence type="ECO:0000256" key="10">
    <source>
        <dbReference type="PROSITE-ProRule" id="PRU00042"/>
    </source>
</evidence>
<dbReference type="PANTHER" id="PTHR23233">
    <property type="entry name" value="SAL-LIKE PROTEIN"/>
    <property type="match status" value="1"/>
</dbReference>